<gene>
    <name evidence="1" type="ORF">HNY73_021972</name>
</gene>
<organism evidence="1 2">
    <name type="scientific">Argiope bruennichi</name>
    <name type="common">Wasp spider</name>
    <name type="synonym">Aranea bruennichi</name>
    <dbReference type="NCBI Taxonomy" id="94029"/>
    <lineage>
        <taxon>Eukaryota</taxon>
        <taxon>Metazoa</taxon>
        <taxon>Ecdysozoa</taxon>
        <taxon>Arthropoda</taxon>
        <taxon>Chelicerata</taxon>
        <taxon>Arachnida</taxon>
        <taxon>Araneae</taxon>
        <taxon>Araneomorphae</taxon>
        <taxon>Entelegynae</taxon>
        <taxon>Araneoidea</taxon>
        <taxon>Araneidae</taxon>
        <taxon>Argiope</taxon>
    </lineage>
</organism>
<accession>A0A8T0E142</accession>
<keyword evidence="2" id="KW-1185">Reference proteome</keyword>
<evidence type="ECO:0000313" key="1">
    <source>
        <dbReference type="EMBL" id="KAF8763837.1"/>
    </source>
</evidence>
<reference evidence="1" key="1">
    <citation type="journal article" date="2020" name="bioRxiv">
        <title>Chromosome-level reference genome of the European wasp spider Argiope bruennichi: a resource for studies on range expansion and evolutionary adaptation.</title>
        <authorList>
            <person name="Sheffer M.M."/>
            <person name="Hoppe A."/>
            <person name="Krehenwinkel H."/>
            <person name="Uhl G."/>
            <person name="Kuss A.W."/>
            <person name="Jensen L."/>
            <person name="Jensen C."/>
            <person name="Gillespie R.G."/>
            <person name="Hoff K.J."/>
            <person name="Prost S."/>
        </authorList>
    </citation>
    <scope>NUCLEOTIDE SEQUENCE</scope>
</reference>
<reference evidence="1" key="2">
    <citation type="submission" date="2020-06" db="EMBL/GenBank/DDBJ databases">
        <authorList>
            <person name="Sheffer M."/>
        </authorList>
    </citation>
    <scope>NUCLEOTIDE SEQUENCE</scope>
</reference>
<dbReference type="EMBL" id="JABXBU010002231">
    <property type="protein sequence ID" value="KAF8763837.1"/>
    <property type="molecule type" value="Genomic_DNA"/>
</dbReference>
<evidence type="ECO:0000313" key="2">
    <source>
        <dbReference type="Proteomes" id="UP000807504"/>
    </source>
</evidence>
<name>A0A8T0E142_ARGBR</name>
<dbReference type="AlphaFoldDB" id="A0A8T0E142"/>
<proteinExistence type="predicted"/>
<sequence>MGKINGGKRKLPDKKNFPQLEEIKEMMETRRPGLVSKAIRRRRLQPKLDKLQFPEIIYGTPKPIEGDDDSHIFLSLL</sequence>
<comment type="caution">
    <text evidence="1">The sequence shown here is derived from an EMBL/GenBank/DDBJ whole genome shotgun (WGS) entry which is preliminary data.</text>
</comment>
<protein>
    <submittedName>
        <fullName evidence="1">Uncharacterized protein</fullName>
    </submittedName>
</protein>
<dbReference type="Proteomes" id="UP000807504">
    <property type="component" value="Unassembled WGS sequence"/>
</dbReference>